<keyword evidence="1" id="KW-0449">Lipoprotein</keyword>
<protein>
    <submittedName>
        <fullName evidence="1">Outer membrane lipoprotein</fullName>
    </submittedName>
</protein>
<accession>A0A0J1HBF4</accession>
<dbReference type="Proteomes" id="UP000036097">
    <property type="component" value="Unassembled WGS sequence"/>
</dbReference>
<name>A0A0J1HBF4_9GAMM</name>
<sequence length="231" mass="25543">MRIIICGLLVLLAGCSSRLPTEEEQNFSRIANPNALSEVAYIEDATGLQWVSPALTVAHYDTLMIDPVGVHPQAKNVAQVPAGVLDRVSLRLTQILHDELGKGIDIVDSSRPKAARLQVEISRASTDMEDLKITEVLPYGALIGATKALLGTRDRNVRLLVESQLLDSQSGEVLAERVSVLLAEDILENDTELLKYQQIKEIVDQFTQDIVHFIRLTVYEAEKNTKPRHLG</sequence>
<dbReference type="PROSITE" id="PS51257">
    <property type="entry name" value="PROKAR_LIPOPROTEIN"/>
    <property type="match status" value="1"/>
</dbReference>
<proteinExistence type="predicted"/>
<dbReference type="AlphaFoldDB" id="A0A0J1HBF4"/>
<dbReference type="EMBL" id="LDOT01000002">
    <property type="protein sequence ID" value="KLV08988.1"/>
    <property type="molecule type" value="Genomic_DNA"/>
</dbReference>
<dbReference type="InterPro" id="IPR021747">
    <property type="entry name" value="DUF3313"/>
</dbReference>
<organism evidence="1 2">
    <name type="scientific">Photobacterium aquae</name>
    <dbReference type="NCBI Taxonomy" id="1195763"/>
    <lineage>
        <taxon>Bacteria</taxon>
        <taxon>Pseudomonadati</taxon>
        <taxon>Pseudomonadota</taxon>
        <taxon>Gammaproteobacteria</taxon>
        <taxon>Vibrionales</taxon>
        <taxon>Vibrionaceae</taxon>
        <taxon>Photobacterium</taxon>
    </lineage>
</organism>
<keyword evidence="2" id="KW-1185">Reference proteome</keyword>
<evidence type="ECO:0000313" key="1">
    <source>
        <dbReference type="EMBL" id="KLV08988.1"/>
    </source>
</evidence>
<dbReference type="STRING" id="1195763.ABT56_01935"/>
<evidence type="ECO:0000313" key="2">
    <source>
        <dbReference type="Proteomes" id="UP000036097"/>
    </source>
</evidence>
<reference evidence="1 2" key="1">
    <citation type="submission" date="2015-05" db="EMBL/GenBank/DDBJ databases">
        <title>Photobacterium galathea sp. nov.</title>
        <authorList>
            <person name="Machado H."/>
            <person name="Gram L."/>
        </authorList>
    </citation>
    <scope>NUCLEOTIDE SEQUENCE [LARGE SCALE GENOMIC DNA]</scope>
    <source>
        <strain evidence="1 2">CGMCC 1.12159</strain>
    </source>
</reference>
<gene>
    <name evidence="1" type="ORF">ABT56_01935</name>
</gene>
<dbReference type="RefSeq" id="WP_047877149.1">
    <property type="nucleotide sequence ID" value="NZ_LDOT01000002.1"/>
</dbReference>
<dbReference type="PATRIC" id="fig|1195763.3.peg.419"/>
<dbReference type="OrthoDB" id="5813467at2"/>
<dbReference type="Pfam" id="PF11769">
    <property type="entry name" value="DUF3313"/>
    <property type="match status" value="1"/>
</dbReference>
<comment type="caution">
    <text evidence="1">The sequence shown here is derived from an EMBL/GenBank/DDBJ whole genome shotgun (WGS) entry which is preliminary data.</text>
</comment>